<dbReference type="NCBIfam" id="TIGR02595">
    <property type="entry name" value="PEP_CTERM"/>
    <property type="match status" value="1"/>
</dbReference>
<evidence type="ECO:0000256" key="1">
    <source>
        <dbReference type="SAM" id="SignalP"/>
    </source>
</evidence>
<sequence>MSHTTLSIASSLLIISTVSLPAALSLETYSSASHHRFTNDAAFIGATQDWSGVGIENGGSYRWATMISSTYFISAEHAAPTVGNDIVFHTDNNPAGSTVTREVLSITQVGSTDLVIGKLSSAPGPTVAIYAISATPTTSLTFGSSVYSDREAYVVGRDAGASTTSFRVGRNELDGFGSFSDFPTVGDAITFDDDAFSPESLGADEAYLIGGDSGAPLFTTVGSDLVLTGVNWFNNPASGGDPRYSGATFVPNYITEINALLAVDGESLTLVTVPEPSSLGLLSLAGFALITRRKLR</sequence>
<dbReference type="RefSeq" id="WP_309489306.1">
    <property type="nucleotide sequence ID" value="NZ_JAENIG010000003.1"/>
</dbReference>
<dbReference type="Pfam" id="PF07589">
    <property type="entry name" value="PEP-CTERM"/>
    <property type="match status" value="1"/>
</dbReference>
<name>A0AAE2SAS9_9BACT</name>
<evidence type="ECO:0000313" key="4">
    <source>
        <dbReference type="Proteomes" id="UP000634206"/>
    </source>
</evidence>
<organism evidence="3 4">
    <name type="scientific">Oceaniferula flava</name>
    <dbReference type="NCBI Taxonomy" id="2800421"/>
    <lineage>
        <taxon>Bacteria</taxon>
        <taxon>Pseudomonadati</taxon>
        <taxon>Verrucomicrobiota</taxon>
        <taxon>Verrucomicrobiia</taxon>
        <taxon>Verrucomicrobiales</taxon>
        <taxon>Verrucomicrobiaceae</taxon>
        <taxon>Oceaniferula</taxon>
    </lineage>
</organism>
<reference evidence="3" key="1">
    <citation type="submission" date="2021-01" db="EMBL/GenBank/DDBJ databases">
        <title>Modified the classification status of verrucomicrobia.</title>
        <authorList>
            <person name="Feng X."/>
        </authorList>
    </citation>
    <scope>NUCLEOTIDE SEQUENCE</scope>
    <source>
        <strain evidence="3">5K15</strain>
    </source>
</reference>
<accession>A0AAE2SAS9</accession>
<dbReference type="EMBL" id="JAENIG010000003">
    <property type="protein sequence ID" value="MBK1854701.1"/>
    <property type="molecule type" value="Genomic_DNA"/>
</dbReference>
<evidence type="ECO:0000313" key="3">
    <source>
        <dbReference type="EMBL" id="MBK1854701.1"/>
    </source>
</evidence>
<comment type="caution">
    <text evidence="3">The sequence shown here is derived from an EMBL/GenBank/DDBJ whole genome shotgun (WGS) entry which is preliminary data.</text>
</comment>
<keyword evidence="4" id="KW-1185">Reference proteome</keyword>
<protein>
    <submittedName>
        <fullName evidence="3">PEP-CTERM sorting domain-containing protein</fullName>
    </submittedName>
</protein>
<dbReference type="SUPFAM" id="SSF50494">
    <property type="entry name" value="Trypsin-like serine proteases"/>
    <property type="match status" value="1"/>
</dbReference>
<feature type="signal peptide" evidence="1">
    <location>
        <begin position="1"/>
        <end position="22"/>
    </location>
</feature>
<gene>
    <name evidence="3" type="ORF">JIN83_07000</name>
</gene>
<feature type="chain" id="PRO_5042118966" evidence="1">
    <location>
        <begin position="23"/>
        <end position="296"/>
    </location>
</feature>
<dbReference type="Proteomes" id="UP000634206">
    <property type="component" value="Unassembled WGS sequence"/>
</dbReference>
<dbReference type="InterPro" id="IPR013424">
    <property type="entry name" value="Ice-binding_C"/>
</dbReference>
<dbReference type="InterPro" id="IPR009003">
    <property type="entry name" value="Peptidase_S1_PA"/>
</dbReference>
<feature type="domain" description="Ice-binding protein C-terminal" evidence="2">
    <location>
        <begin position="272"/>
        <end position="294"/>
    </location>
</feature>
<dbReference type="AlphaFoldDB" id="A0AAE2SAS9"/>
<proteinExistence type="predicted"/>
<evidence type="ECO:0000259" key="2">
    <source>
        <dbReference type="Pfam" id="PF07589"/>
    </source>
</evidence>
<keyword evidence="1" id="KW-0732">Signal</keyword>